<dbReference type="EMBL" id="FXUI01000002">
    <property type="protein sequence ID" value="SMP55655.1"/>
    <property type="molecule type" value="Genomic_DNA"/>
</dbReference>
<evidence type="ECO:0000256" key="2">
    <source>
        <dbReference type="SAM" id="SignalP"/>
    </source>
</evidence>
<dbReference type="PROSITE" id="PS51257">
    <property type="entry name" value="PROKAR_LIPOPROTEIN"/>
    <property type="match status" value="1"/>
</dbReference>
<feature type="chain" id="PRO_5045817190" description="Lipoprotein" evidence="2">
    <location>
        <begin position="27"/>
        <end position="122"/>
    </location>
</feature>
<feature type="compositionally biased region" description="Pro residues" evidence="1">
    <location>
        <begin position="100"/>
        <end position="122"/>
    </location>
</feature>
<feature type="region of interest" description="Disordered" evidence="1">
    <location>
        <begin position="30"/>
        <end position="56"/>
    </location>
</feature>
<feature type="compositionally biased region" description="Low complexity" evidence="1">
    <location>
        <begin position="70"/>
        <end position="80"/>
    </location>
</feature>
<organism evidence="3 4">
    <name type="scientific">Novosphingobium panipatense</name>
    <dbReference type="NCBI Taxonomy" id="428991"/>
    <lineage>
        <taxon>Bacteria</taxon>
        <taxon>Pseudomonadati</taxon>
        <taxon>Pseudomonadota</taxon>
        <taxon>Alphaproteobacteria</taxon>
        <taxon>Sphingomonadales</taxon>
        <taxon>Sphingomonadaceae</taxon>
        <taxon>Novosphingobium</taxon>
    </lineage>
</organism>
<proteinExistence type="predicted"/>
<gene>
    <name evidence="3" type="ORF">SAMN06296065_10220</name>
</gene>
<dbReference type="Proteomes" id="UP001157910">
    <property type="component" value="Unassembled WGS sequence"/>
</dbReference>
<keyword evidence="2" id="KW-0732">Signal</keyword>
<reference evidence="3 4" key="1">
    <citation type="submission" date="2017-05" db="EMBL/GenBank/DDBJ databases">
        <authorList>
            <person name="Varghese N."/>
            <person name="Submissions S."/>
        </authorList>
    </citation>
    <scope>NUCLEOTIDE SEQUENCE [LARGE SCALE GENOMIC DNA]</scope>
    <source>
        <strain evidence="3 4">SM16</strain>
    </source>
</reference>
<comment type="caution">
    <text evidence="3">The sequence shown here is derived from an EMBL/GenBank/DDBJ whole genome shotgun (WGS) entry which is preliminary data.</text>
</comment>
<feature type="signal peptide" evidence="2">
    <location>
        <begin position="1"/>
        <end position="26"/>
    </location>
</feature>
<evidence type="ECO:0008006" key="5">
    <source>
        <dbReference type="Google" id="ProtNLM"/>
    </source>
</evidence>
<evidence type="ECO:0000313" key="3">
    <source>
        <dbReference type="EMBL" id="SMP55655.1"/>
    </source>
</evidence>
<evidence type="ECO:0000256" key="1">
    <source>
        <dbReference type="SAM" id="MobiDB-lite"/>
    </source>
</evidence>
<protein>
    <recommendedName>
        <fullName evidence="5">Lipoprotein</fullName>
    </recommendedName>
</protein>
<name>A0ABY1Q2N3_9SPHN</name>
<evidence type="ECO:0000313" key="4">
    <source>
        <dbReference type="Proteomes" id="UP001157910"/>
    </source>
</evidence>
<feature type="region of interest" description="Disordered" evidence="1">
    <location>
        <begin position="70"/>
        <end position="122"/>
    </location>
</feature>
<keyword evidence="4" id="KW-1185">Reference proteome</keyword>
<accession>A0ABY1Q2N3</accession>
<sequence>MPMARSAPSYAVRAALLSLALVPALAACGQSGSPEALESTAPSEEQAAQEAARLKAEAKAKREADLARFYAGAGEQAEGAETTRDEDIKEQPRFPMAPDGAPPPPPLPGNAPAPDPGIPPVG</sequence>
<feature type="compositionally biased region" description="Basic and acidic residues" evidence="1">
    <location>
        <begin position="81"/>
        <end position="92"/>
    </location>
</feature>